<proteinExistence type="predicted"/>
<evidence type="ECO:0008006" key="3">
    <source>
        <dbReference type="Google" id="ProtNLM"/>
    </source>
</evidence>
<protein>
    <recommendedName>
        <fullName evidence="3">DUF31 domain-containing protein</fullName>
    </recommendedName>
</protein>
<evidence type="ECO:0000313" key="1">
    <source>
        <dbReference type="EMBL" id="WQQ19649.1"/>
    </source>
</evidence>
<dbReference type="EMBL" id="CP141046">
    <property type="protein sequence ID" value="WQQ19649.1"/>
    <property type="molecule type" value="Genomic_DNA"/>
</dbReference>
<dbReference type="NCBIfam" id="NF045847">
    <property type="entry name" value="MGA1079_SerProt"/>
    <property type="match status" value="1"/>
</dbReference>
<dbReference type="PROSITE" id="PS51257">
    <property type="entry name" value="PROKAR_LIPOPROTEIN"/>
    <property type="match status" value="1"/>
</dbReference>
<gene>
    <name evidence="1" type="ORF">RRG46_02250</name>
</gene>
<evidence type="ECO:0000313" key="2">
    <source>
        <dbReference type="Proteomes" id="UP001327314"/>
    </source>
</evidence>
<name>A0ABD8AIW9_9BACT</name>
<accession>A0ABD8AIW9</accession>
<sequence length="1626" mass="189086">MIKKQIKNIFILTSGTAAIPMTALSCSVDNTQDVSQNNENTKELLQYFEKDDNKKYFKNIKNNIKNNQNISLSSEQINTMISFFNEYKKINDLNIEQIYEGLEGNFSNNDFISSELKAFDKLVNTNSNSFLEINSESVKRIQDIYNLILERNAKVINKNSEYDLFIKEINNLSLSNNLILKYLKNHSVKIFNDAKLKNKIIELIKSIDINYSNLNNLKSLYKTKEESEIKVIIDDIEIFLNNSLTNNSLVEFNSKANEYIEKLKNKVIEKDLVSNHVKQKRNELTKKIRLSKNIDEENKKSLLEKTEKIVSLLEIDSYNDLFKKLNSNIEAKKVEFINFINDSVLSDKNKEYFIEIIQGLEEETELKNISTSFKKMMDRFERLQNKVNEVKEKILNNNFKSSYALEFYKKITKFVELFDNDNKLEKINLLYPDDNFKLISDLYVEIEKINTEEKIDIKRQEESIINLFKKETASLFSLSTTENGALYDLEKYSYSASYNLKSAEILFDNFDTEEVDYKIIDLKLDENNRNNLIVTIKVSLKANSEISYLMDVSKVFSGDVTSQINSLNFNNLDEFFNINYDDLQKLSLEEFKNLSNDQKKEWFTTNKTRIGKFFKFELTNYEYVNKKVFADFSVLFNKQVIKKWRIPTIKDVNFVKNEQEKESYSDIVDKRRIMEIINGNISTLMTKVKFKDGAKHSHMNYIASDVKKAFDDLYIMPKYGRYEIFIKDYHYVSDYDGWVDIILWYKKDGKEVEIKNPTEVYSKTKRLRSFKLISSGDIKPTGEIFAAEDFQSSEQPSQEFIDAINSINESNFGFRYAEAQNGQRNFRTVNVKDIIDQKAFSDIEYVLQIKNADNNNSRGENQDNNAYVELKASLYDKNIEFNPTNLNNLTNNFFVYFYDVKQVGKRGMSFKLGWINKRNKSIRYTNNQEYTLINMVNDYQQTLYPEIMVNNIKLSDIEINYELLAQKTASEWINNLEELNNGVIRLKHNKNNEVEYQNYSLPANLFKVDQIKKIANNEAYIRFAVTGRTNNKILGNTWYKIKGFALSKINTINENLDFTNENLKTIQESETSIVRERIIEPFWKDLLWNLNKKTNIASWTLEKKYLEKTLLKENSRNRVIKFEILANSLLNIPSKNSRVRNFESAIDIEVSFDKLIEQKTIKIKKSASDGAGGRFNYFVILNWIKSRGVEIKISMEDNTNKIIIDEPEVQKFSNGVTFDKNRAFIILPAAVKTTIKYTNDEEQENFGINQNRFDYKHIEMNGSNQPILFYSDVEFQKDKTVYYPNQNVNYKLHDGYKLNVEYLRVRDWRDWDIVDSAYSRTALVDGNTWFGTLGFLGKVNDDPNDATFYVLTNRHVEGSPNEFSGMLDSNLLQEKGNKVFTLAPDRIGNSLERYYNVRTSGELNLGRGRRALTIKLLWSGVEQISKDGSIKNRGQDLTLFVVDLNRKLSEARAAGNMQIAWKIEHLMKKGNVNIDISYKKGGTMSVPNIREISALGWPGTLYAGSINRRPVSLGDDGNQSRVVVGVPYFNPYSQIFVGGGASGSGMYIGGDNYIATWTAGASNNTRKASQGYAYDNRNFNFFGVNWDNENPLKLKNYHSIASQIMRANLRFPKKYDLPWFFKEINE</sequence>
<dbReference type="Proteomes" id="UP001327314">
    <property type="component" value="Chromosome"/>
</dbReference>
<reference evidence="1 2" key="1">
    <citation type="submission" date="2023-12" db="EMBL/GenBank/DDBJ databases">
        <title>Hybrid Genome Assemblies of Mycoplasma cynos and Mycoplasma felis isolated from Dogs and Cats with Infectious Respiratory Disease.</title>
        <authorList>
            <person name="Framst I."/>
            <person name="Cai H."/>
            <person name="Ramesh P."/>
            <person name="Maboni G."/>
        </authorList>
    </citation>
    <scope>NUCLEOTIDE SEQUENCE [LARGE SCALE GENOMIC DNA]</scope>
    <source>
        <strain evidence="1 2">30510</strain>
    </source>
</reference>
<organism evidence="1 2">
    <name type="scientific">Mycoplasmopsis cynos</name>
    <dbReference type="NCBI Taxonomy" id="171284"/>
    <lineage>
        <taxon>Bacteria</taxon>
        <taxon>Bacillati</taxon>
        <taxon>Mycoplasmatota</taxon>
        <taxon>Mycoplasmoidales</taxon>
        <taxon>Metamycoplasmataceae</taxon>
        <taxon>Mycoplasmopsis</taxon>
    </lineage>
</organism>